<evidence type="ECO:0000313" key="18">
    <source>
        <dbReference type="Proteomes" id="UP001214976"/>
    </source>
</evidence>
<comment type="catalytic activity">
    <reaction evidence="1">
        <text>L-lysine = D-beta-lysine</text>
        <dbReference type="Rhea" id="RHEA:44148"/>
        <dbReference type="ChEBI" id="CHEBI:32551"/>
        <dbReference type="ChEBI" id="CHEBI:84138"/>
    </reaction>
</comment>
<keyword evidence="9 15" id="KW-0663">Pyridoxal phosphate</keyword>
<evidence type="ECO:0000256" key="4">
    <source>
        <dbReference type="ARBA" id="ARBA00008703"/>
    </source>
</evidence>
<evidence type="ECO:0000256" key="12">
    <source>
        <dbReference type="ARBA" id="ARBA00023235"/>
    </source>
</evidence>
<dbReference type="EMBL" id="JARQTW010000014">
    <property type="protein sequence ID" value="MDG2950661.1"/>
    <property type="molecule type" value="Genomic_DNA"/>
</dbReference>
<comment type="similarity">
    <text evidence="4">Belongs to the radical SAM superfamily. KamA family.</text>
</comment>
<keyword evidence="12" id="KW-0413">Isomerase</keyword>
<feature type="binding site" evidence="14">
    <location>
        <position position="123"/>
    </location>
    <ligand>
        <name>[4Fe-4S] cluster</name>
        <dbReference type="ChEBI" id="CHEBI:49883"/>
        <note>4Fe-4S-S-AdoMet</note>
    </ligand>
</feature>
<dbReference type="PANTHER" id="PTHR30538:SF1">
    <property type="entry name" value="L-LYSINE 2,3-AMINOMUTASE"/>
    <property type="match status" value="1"/>
</dbReference>
<feature type="modified residue" description="N6-(pyridoxal phosphate)lysine" evidence="15">
    <location>
        <position position="335"/>
    </location>
</feature>
<keyword evidence="7" id="KW-0949">S-adenosyl-L-methionine</keyword>
<keyword evidence="10" id="KW-0408">Iron</keyword>
<dbReference type="CDD" id="cd01335">
    <property type="entry name" value="Radical_SAM"/>
    <property type="match status" value="1"/>
</dbReference>
<dbReference type="RefSeq" id="WP_317477624.1">
    <property type="nucleotide sequence ID" value="NZ_JARQTW010000014.1"/>
</dbReference>
<evidence type="ECO:0000256" key="8">
    <source>
        <dbReference type="ARBA" id="ARBA00022723"/>
    </source>
</evidence>
<dbReference type="GO" id="GO:0051539">
    <property type="term" value="F:4 iron, 4 sulfur cluster binding"/>
    <property type="evidence" value="ECO:0007669"/>
    <property type="project" value="UniProtKB-KW"/>
</dbReference>
<dbReference type="GO" id="GO:0046872">
    <property type="term" value="F:metal ion binding"/>
    <property type="evidence" value="ECO:0007669"/>
    <property type="project" value="UniProtKB-KW"/>
</dbReference>
<proteinExistence type="inferred from homology"/>
<comment type="cofactor">
    <cofactor evidence="2 15">
        <name>pyridoxal 5'-phosphate</name>
        <dbReference type="ChEBI" id="CHEBI:597326"/>
    </cofactor>
</comment>
<evidence type="ECO:0000256" key="10">
    <source>
        <dbReference type="ARBA" id="ARBA00023004"/>
    </source>
</evidence>
<feature type="binding site" evidence="14">
    <location>
        <position position="130"/>
    </location>
    <ligand>
        <name>[4Fe-4S] cluster</name>
        <dbReference type="ChEBI" id="CHEBI:49883"/>
        <note>4Fe-4S-S-AdoMet</note>
    </ligand>
</feature>
<dbReference type="InterPro" id="IPR013785">
    <property type="entry name" value="Aldolase_TIM"/>
</dbReference>
<dbReference type="Proteomes" id="UP001214976">
    <property type="component" value="Unassembled WGS sequence"/>
</dbReference>
<evidence type="ECO:0000256" key="9">
    <source>
        <dbReference type="ARBA" id="ARBA00022898"/>
    </source>
</evidence>
<dbReference type="InterPro" id="IPR022462">
    <property type="entry name" value="EpmB"/>
</dbReference>
<dbReference type="NCBIfam" id="TIGR00238">
    <property type="entry name" value="KamA family radical SAM protein"/>
    <property type="match status" value="1"/>
</dbReference>
<keyword evidence="8 14" id="KW-0479">Metal-binding</keyword>
<dbReference type="NCBIfam" id="TIGR03821">
    <property type="entry name" value="EFP_modif_epmB"/>
    <property type="match status" value="1"/>
</dbReference>
<evidence type="ECO:0000256" key="7">
    <source>
        <dbReference type="ARBA" id="ARBA00022691"/>
    </source>
</evidence>
<dbReference type="Gene3D" id="3.20.20.70">
    <property type="entry name" value="Aldolase class I"/>
    <property type="match status" value="1"/>
</dbReference>
<dbReference type="InterPro" id="IPR007197">
    <property type="entry name" value="rSAM"/>
</dbReference>
<dbReference type="PROSITE" id="PS51918">
    <property type="entry name" value="RADICAL_SAM"/>
    <property type="match status" value="1"/>
</dbReference>
<evidence type="ECO:0000256" key="2">
    <source>
        <dbReference type="ARBA" id="ARBA00001933"/>
    </source>
</evidence>
<dbReference type="SFLD" id="SFLDF00314">
    <property type="entry name" value="L-lysine_2_3-aminomutase_(yjeK"/>
    <property type="match status" value="1"/>
</dbReference>
<evidence type="ECO:0000256" key="15">
    <source>
        <dbReference type="PIRSR" id="PIRSR603739-50"/>
    </source>
</evidence>
<gene>
    <name evidence="17" type="primary">epmB</name>
    <name evidence="17" type="ORF">P7M15_09080</name>
</gene>
<evidence type="ECO:0000256" key="6">
    <source>
        <dbReference type="ARBA" id="ARBA00022485"/>
    </source>
</evidence>
<protein>
    <recommendedName>
        <fullName evidence="5">L-lysine 2,3-aminomutase</fullName>
    </recommendedName>
    <alternativeName>
        <fullName evidence="13">EF-P post-translational modification enzyme B</fullName>
    </alternativeName>
</protein>
<dbReference type="PIRSF" id="PIRSF004911">
    <property type="entry name" value="DUF160"/>
    <property type="match status" value="1"/>
</dbReference>
<comment type="cofactor">
    <cofactor evidence="3">
        <name>[4Fe-4S] cluster</name>
        <dbReference type="ChEBI" id="CHEBI:49883"/>
    </cofactor>
</comment>
<evidence type="ECO:0000256" key="1">
    <source>
        <dbReference type="ARBA" id="ARBA00001352"/>
    </source>
</evidence>
<evidence type="ECO:0000256" key="11">
    <source>
        <dbReference type="ARBA" id="ARBA00023014"/>
    </source>
</evidence>
<name>A0AAW6QE27_9PAST</name>
<evidence type="ECO:0000256" key="13">
    <source>
        <dbReference type="ARBA" id="ARBA00030756"/>
    </source>
</evidence>
<keyword evidence="11 14" id="KW-0411">Iron-sulfur</keyword>
<evidence type="ECO:0000256" key="14">
    <source>
        <dbReference type="PIRSR" id="PIRSR004911-1"/>
    </source>
</evidence>
<dbReference type="Pfam" id="PF04055">
    <property type="entry name" value="Radical_SAM"/>
    <property type="match status" value="1"/>
</dbReference>
<evidence type="ECO:0000313" key="17">
    <source>
        <dbReference type="EMBL" id="MDG2950661.1"/>
    </source>
</evidence>
<comment type="caution">
    <text evidence="17">The sequence shown here is derived from an EMBL/GenBank/DDBJ whole genome shotgun (WGS) entry which is preliminary data.</text>
</comment>
<dbReference type="SFLD" id="SFLDS00029">
    <property type="entry name" value="Radical_SAM"/>
    <property type="match status" value="1"/>
</dbReference>
<evidence type="ECO:0000256" key="3">
    <source>
        <dbReference type="ARBA" id="ARBA00001966"/>
    </source>
</evidence>
<accession>A0AAW6QE27</accession>
<dbReference type="InterPro" id="IPR058240">
    <property type="entry name" value="rSAM_sf"/>
</dbReference>
<feature type="domain" description="Radical SAM core" evidence="16">
    <location>
        <begin position="109"/>
        <end position="332"/>
    </location>
</feature>
<dbReference type="AlphaFoldDB" id="A0AAW6QE27"/>
<evidence type="ECO:0000259" key="16">
    <source>
        <dbReference type="PROSITE" id="PS51918"/>
    </source>
</evidence>
<dbReference type="InterPro" id="IPR003739">
    <property type="entry name" value="Lys_aminomutase/Glu_NH3_mut"/>
</dbReference>
<sequence length="340" mass="39037">MHILTQNILVREEPKQENWLEILANAVSDPTELLKILNLSGQFHERDFAARKLFGVRVPMPFIAKMEKGNPRDPLLLQVMASHQEFLYAEGFSKDPLEEQKMAAPNILHKYRNRLLFMVKNSCAVNCRYCFRRHFPYNRSPGNKANWRKATEYIAANPQVEEVIFSGGDPLMAKDHELDWLIKQLENIPHLQRLRIHSRLPVVIPQRVTPALCETLKNTRLKTVLVTHINHPNEIDDALARAMAKLKQAQVVLLNQSVLLKNVNDDAMILKTLSDKLFETGILPYYLHLLDKVEGAAHFYVPDESAVEIYRDFQALTSGYLVPKLAREIANEPNKTLYSG</sequence>
<keyword evidence="6 14" id="KW-0004">4Fe-4S</keyword>
<dbReference type="SUPFAM" id="SSF102114">
    <property type="entry name" value="Radical SAM enzymes"/>
    <property type="match status" value="1"/>
</dbReference>
<dbReference type="PANTHER" id="PTHR30538">
    <property type="entry name" value="LYSINE 2,3-AMINOMUTASE-RELATED"/>
    <property type="match status" value="1"/>
</dbReference>
<organism evidence="17 18">
    <name type="scientific">Exercitatus varius</name>
    <dbReference type="NCBI Taxonomy" id="67857"/>
    <lineage>
        <taxon>Bacteria</taxon>
        <taxon>Pseudomonadati</taxon>
        <taxon>Pseudomonadota</taxon>
        <taxon>Gammaproteobacteria</taxon>
        <taxon>Pasteurellales</taxon>
        <taxon>Pasteurellaceae</taxon>
        <taxon>Exercitatus</taxon>
    </lineage>
</organism>
<dbReference type="SFLD" id="SFLDG01070">
    <property type="entry name" value="PLP-dependent"/>
    <property type="match status" value="1"/>
</dbReference>
<dbReference type="GO" id="GO:0016853">
    <property type="term" value="F:isomerase activity"/>
    <property type="evidence" value="ECO:0007669"/>
    <property type="project" value="UniProtKB-KW"/>
</dbReference>
<evidence type="ECO:0000256" key="5">
    <source>
        <dbReference type="ARBA" id="ARBA00022363"/>
    </source>
</evidence>
<reference evidence="17" key="1">
    <citation type="submission" date="2023-03" db="EMBL/GenBank/DDBJ databases">
        <title>Classification of Bisgaard taxon 6 and taxon 10 as Exercitatus varius gen. nov., spec. nov.</title>
        <authorList>
            <person name="Christensen H."/>
        </authorList>
    </citation>
    <scope>NUCLEOTIDE SEQUENCE</scope>
    <source>
        <strain evidence="17">86116</strain>
    </source>
</reference>
<feature type="binding site" evidence="14">
    <location>
        <position position="127"/>
    </location>
    <ligand>
        <name>[4Fe-4S] cluster</name>
        <dbReference type="ChEBI" id="CHEBI:49883"/>
        <note>4Fe-4S-S-AdoMet</note>
    </ligand>
</feature>